<proteinExistence type="predicted"/>
<evidence type="ECO:0000313" key="2">
    <source>
        <dbReference type="EMBL" id="GLQ32777.1"/>
    </source>
</evidence>
<dbReference type="Proteomes" id="UP001161389">
    <property type="component" value="Unassembled WGS sequence"/>
</dbReference>
<comment type="caution">
    <text evidence="2">The sequence shown here is derived from an EMBL/GenBank/DDBJ whole genome shotgun (WGS) entry which is preliminary data.</text>
</comment>
<evidence type="ECO:0000313" key="3">
    <source>
        <dbReference type="Proteomes" id="UP001161389"/>
    </source>
</evidence>
<reference evidence="2" key="1">
    <citation type="journal article" date="2014" name="Int. J. Syst. Evol. Microbiol.">
        <title>Complete genome sequence of Corynebacterium casei LMG S-19264T (=DSM 44701T), isolated from a smear-ripened cheese.</title>
        <authorList>
            <consortium name="US DOE Joint Genome Institute (JGI-PGF)"/>
            <person name="Walter F."/>
            <person name="Albersmeier A."/>
            <person name="Kalinowski J."/>
            <person name="Ruckert C."/>
        </authorList>
    </citation>
    <scope>NUCLEOTIDE SEQUENCE</scope>
    <source>
        <strain evidence="2">NBRC 110071</strain>
    </source>
</reference>
<dbReference type="AlphaFoldDB" id="A0AA37SEC7"/>
<sequence>MHFETQGGNDPTSESRTQVRTNDHANGIVEWDHARADKGQYHKADHGRALDNGGGDDAAENTGKGIVGGASEKLPKGIGTELL</sequence>
<accession>A0AA37SEC7</accession>
<keyword evidence="3" id="KW-1185">Reference proteome</keyword>
<feature type="region of interest" description="Disordered" evidence="1">
    <location>
        <begin position="1"/>
        <end position="83"/>
    </location>
</feature>
<dbReference type="EMBL" id="BSNM01000016">
    <property type="protein sequence ID" value="GLQ32777.1"/>
    <property type="molecule type" value="Genomic_DNA"/>
</dbReference>
<evidence type="ECO:0000256" key="1">
    <source>
        <dbReference type="SAM" id="MobiDB-lite"/>
    </source>
</evidence>
<feature type="compositionally biased region" description="Basic and acidic residues" evidence="1">
    <location>
        <begin position="30"/>
        <end position="49"/>
    </location>
</feature>
<gene>
    <name evidence="2" type="ORF">GCM10007876_32560</name>
</gene>
<organism evidence="2 3">
    <name type="scientific">Litoribrevibacter albus</name>
    <dbReference type="NCBI Taxonomy" id="1473156"/>
    <lineage>
        <taxon>Bacteria</taxon>
        <taxon>Pseudomonadati</taxon>
        <taxon>Pseudomonadota</taxon>
        <taxon>Gammaproteobacteria</taxon>
        <taxon>Oceanospirillales</taxon>
        <taxon>Oceanospirillaceae</taxon>
        <taxon>Litoribrevibacter</taxon>
    </lineage>
</organism>
<feature type="compositionally biased region" description="Polar residues" evidence="1">
    <location>
        <begin position="1"/>
        <end position="20"/>
    </location>
</feature>
<name>A0AA37SEC7_9GAMM</name>
<protein>
    <submittedName>
        <fullName evidence="2">Uncharacterized protein</fullName>
    </submittedName>
</protein>
<reference evidence="2" key="2">
    <citation type="submission" date="2023-01" db="EMBL/GenBank/DDBJ databases">
        <title>Draft genome sequence of Litoribrevibacter albus strain NBRC 110071.</title>
        <authorList>
            <person name="Sun Q."/>
            <person name="Mori K."/>
        </authorList>
    </citation>
    <scope>NUCLEOTIDE SEQUENCE</scope>
    <source>
        <strain evidence="2">NBRC 110071</strain>
    </source>
</reference>